<reference evidence="1 2" key="1">
    <citation type="submission" date="2021-01" db="EMBL/GenBank/DDBJ databases">
        <title>FDA dAtabase for Regulatory Grade micrObial Sequences (FDA-ARGOS): Supporting development and validation of Infectious Disease Dx tests.</title>
        <authorList>
            <person name="Nelson B."/>
            <person name="Plummer A."/>
            <person name="Tallon L."/>
            <person name="Sadzewicz L."/>
            <person name="Zhao X."/>
            <person name="Boylan J."/>
            <person name="Ott S."/>
            <person name="Bowen H."/>
            <person name="Vavikolanu K."/>
            <person name="Mehta A."/>
            <person name="Aluvathingal J."/>
            <person name="Nadendla S."/>
            <person name="Myers T."/>
            <person name="Yan Y."/>
            <person name="Sichtig H."/>
        </authorList>
    </citation>
    <scope>NUCLEOTIDE SEQUENCE [LARGE SCALE GENOMIC DNA]</scope>
    <source>
        <strain evidence="1 2">FDAARGOS_1161</strain>
    </source>
</reference>
<gene>
    <name evidence="1" type="ORF">I6J18_12060</name>
</gene>
<evidence type="ECO:0000313" key="1">
    <source>
        <dbReference type="EMBL" id="QQS98501.1"/>
    </source>
</evidence>
<dbReference type="EMBL" id="CP068053">
    <property type="protein sequence ID" value="QQS98501.1"/>
    <property type="molecule type" value="Genomic_DNA"/>
</dbReference>
<keyword evidence="2" id="KW-1185">Reference proteome</keyword>
<proteinExistence type="predicted"/>
<name>A0A974NIH4_PERPY</name>
<sequence length="45" mass="5301">MVFIIFVVIFLLILVRKIHMLYIDKVIAEDTPSIDNRIIELLNSK</sequence>
<dbReference type="Proteomes" id="UP000595254">
    <property type="component" value="Chromosome"/>
</dbReference>
<dbReference type="RefSeq" id="WP_161629095.1">
    <property type="nucleotide sequence ID" value="NZ_CP068053.1"/>
</dbReference>
<accession>A0A974NIH4</accession>
<protein>
    <submittedName>
        <fullName evidence="1">Uncharacterized protein</fullName>
    </submittedName>
</protein>
<dbReference type="KEGG" id="ppsr:I6J18_12060"/>
<organism evidence="1 2">
    <name type="scientific">Peribacillus psychrosaccharolyticus</name>
    <name type="common">Bacillus psychrosaccharolyticus</name>
    <dbReference type="NCBI Taxonomy" id="1407"/>
    <lineage>
        <taxon>Bacteria</taxon>
        <taxon>Bacillati</taxon>
        <taxon>Bacillota</taxon>
        <taxon>Bacilli</taxon>
        <taxon>Bacillales</taxon>
        <taxon>Bacillaceae</taxon>
        <taxon>Peribacillus</taxon>
    </lineage>
</organism>
<evidence type="ECO:0000313" key="2">
    <source>
        <dbReference type="Proteomes" id="UP000595254"/>
    </source>
</evidence>
<dbReference type="AlphaFoldDB" id="A0A974NIH4"/>